<proteinExistence type="predicted"/>
<dbReference type="EMBL" id="BARV01006774">
    <property type="protein sequence ID" value="GAI16817.1"/>
    <property type="molecule type" value="Genomic_DNA"/>
</dbReference>
<comment type="caution">
    <text evidence="1">The sequence shown here is derived from an EMBL/GenBank/DDBJ whole genome shotgun (WGS) entry which is preliminary data.</text>
</comment>
<accession>X1LBX2</accession>
<evidence type="ECO:0000313" key="1">
    <source>
        <dbReference type="EMBL" id="GAI16817.1"/>
    </source>
</evidence>
<feature type="non-terminal residue" evidence="1">
    <location>
        <position position="1"/>
    </location>
</feature>
<sequence>PLLEFARSLPSQELQTSLGSVPFIKISLIFPGQKEPTNIPDWGQT</sequence>
<gene>
    <name evidence="1" type="ORF">S06H3_13879</name>
</gene>
<dbReference type="AlphaFoldDB" id="X1LBX2"/>
<name>X1LBX2_9ZZZZ</name>
<organism evidence="1">
    <name type="scientific">marine sediment metagenome</name>
    <dbReference type="NCBI Taxonomy" id="412755"/>
    <lineage>
        <taxon>unclassified sequences</taxon>
        <taxon>metagenomes</taxon>
        <taxon>ecological metagenomes</taxon>
    </lineage>
</organism>
<protein>
    <submittedName>
        <fullName evidence="1">Uncharacterized protein</fullName>
    </submittedName>
</protein>
<reference evidence="1" key="1">
    <citation type="journal article" date="2014" name="Front. Microbiol.">
        <title>High frequency of phylogenetically diverse reductive dehalogenase-homologous genes in deep subseafloor sedimentary metagenomes.</title>
        <authorList>
            <person name="Kawai M."/>
            <person name="Futagami T."/>
            <person name="Toyoda A."/>
            <person name="Takaki Y."/>
            <person name="Nishi S."/>
            <person name="Hori S."/>
            <person name="Arai W."/>
            <person name="Tsubouchi T."/>
            <person name="Morono Y."/>
            <person name="Uchiyama I."/>
            <person name="Ito T."/>
            <person name="Fujiyama A."/>
            <person name="Inagaki F."/>
            <person name="Takami H."/>
        </authorList>
    </citation>
    <scope>NUCLEOTIDE SEQUENCE</scope>
    <source>
        <strain evidence="1">Expedition CK06-06</strain>
    </source>
</reference>